<dbReference type="CDD" id="cd17535">
    <property type="entry name" value="REC_NarL-like"/>
    <property type="match status" value="1"/>
</dbReference>
<gene>
    <name evidence="6" type="ORF">GCM10023168_13560</name>
</gene>
<dbReference type="InterPro" id="IPR000792">
    <property type="entry name" value="Tscrpt_reg_LuxR_C"/>
</dbReference>
<dbReference type="CDD" id="cd06170">
    <property type="entry name" value="LuxR_C_like"/>
    <property type="match status" value="1"/>
</dbReference>
<dbReference type="InterPro" id="IPR016032">
    <property type="entry name" value="Sig_transdc_resp-reg_C-effctor"/>
</dbReference>
<feature type="domain" description="HTH luxR-type" evidence="4">
    <location>
        <begin position="145"/>
        <end position="210"/>
    </location>
</feature>
<dbReference type="InterPro" id="IPR039420">
    <property type="entry name" value="WalR-like"/>
</dbReference>
<evidence type="ECO:0000259" key="4">
    <source>
        <dbReference type="PROSITE" id="PS50043"/>
    </source>
</evidence>
<evidence type="ECO:0000259" key="5">
    <source>
        <dbReference type="PROSITE" id="PS50110"/>
    </source>
</evidence>
<evidence type="ECO:0000256" key="2">
    <source>
        <dbReference type="ARBA" id="ARBA00023125"/>
    </source>
</evidence>
<dbReference type="InterPro" id="IPR058245">
    <property type="entry name" value="NreC/VraR/RcsB-like_REC"/>
</dbReference>
<dbReference type="PRINTS" id="PR00038">
    <property type="entry name" value="HTHLUXR"/>
</dbReference>
<keyword evidence="7" id="KW-1185">Reference proteome</keyword>
<reference evidence="7" key="1">
    <citation type="journal article" date="2019" name="Int. J. Syst. Evol. Microbiol.">
        <title>The Global Catalogue of Microorganisms (GCM) 10K type strain sequencing project: providing services to taxonomists for standard genome sequencing and annotation.</title>
        <authorList>
            <consortium name="The Broad Institute Genomics Platform"/>
            <consortium name="The Broad Institute Genome Sequencing Center for Infectious Disease"/>
            <person name="Wu L."/>
            <person name="Ma J."/>
        </authorList>
    </citation>
    <scope>NUCLEOTIDE SEQUENCE [LARGE SCALE GENOMIC DNA]</scope>
    <source>
        <strain evidence="7">JCM 17809</strain>
    </source>
</reference>
<evidence type="ECO:0000313" key="6">
    <source>
        <dbReference type="EMBL" id="GAA4402720.1"/>
    </source>
</evidence>
<keyword evidence="2" id="KW-0238">DNA-binding</keyword>
<evidence type="ECO:0000256" key="1">
    <source>
        <dbReference type="ARBA" id="ARBA00022553"/>
    </source>
</evidence>
<dbReference type="PANTHER" id="PTHR43214:SF37">
    <property type="entry name" value="TRANSCRIPTIONAL REGULATORY PROTEIN YDFI"/>
    <property type="match status" value="1"/>
</dbReference>
<dbReference type="Proteomes" id="UP001500945">
    <property type="component" value="Unassembled WGS sequence"/>
</dbReference>
<dbReference type="Gene3D" id="3.40.50.2300">
    <property type="match status" value="1"/>
</dbReference>
<dbReference type="Pfam" id="PF00196">
    <property type="entry name" value="GerE"/>
    <property type="match status" value="1"/>
</dbReference>
<dbReference type="SUPFAM" id="SSF46894">
    <property type="entry name" value="C-terminal effector domain of the bipartite response regulators"/>
    <property type="match status" value="1"/>
</dbReference>
<dbReference type="PROSITE" id="PS50110">
    <property type="entry name" value="RESPONSE_REGULATORY"/>
    <property type="match status" value="1"/>
</dbReference>
<proteinExistence type="predicted"/>
<feature type="modified residue" description="4-aspartylphosphate" evidence="3">
    <location>
        <position position="54"/>
    </location>
</feature>
<name>A0ABP8KB57_9MICO</name>
<accession>A0ABP8KB57</accession>
<dbReference type="SMART" id="SM00448">
    <property type="entry name" value="REC"/>
    <property type="match status" value="1"/>
</dbReference>
<organism evidence="6 7">
    <name type="scientific">Fodinibacter luteus</name>
    <dbReference type="NCBI Taxonomy" id="552064"/>
    <lineage>
        <taxon>Bacteria</taxon>
        <taxon>Bacillati</taxon>
        <taxon>Actinomycetota</taxon>
        <taxon>Actinomycetes</taxon>
        <taxon>Micrococcales</taxon>
        <taxon>Intrasporangiaceae</taxon>
        <taxon>Fodinibacter (ex Wang et al. 2009)</taxon>
    </lineage>
</organism>
<sequence length="215" mass="22652">MTSLLLVDDHPLFLDGVRAALAGEQDLQVIGEAHDVATALALTEELLPDVVLMDLNLPDGSGADATREITALCPATKVLVITMSADDAAVVAAMRSGARGYFVKGGGREDLLHAVRTVAAGGAVFSPAVADRLGAWFSGLAAQPGRELFPQLTDREREVLDLLARGYDNRRIAKALFLSDKTVRNHVSSVLTKLGAADRADAVQRARRAGLGAND</sequence>
<dbReference type="Pfam" id="PF00072">
    <property type="entry name" value="Response_reg"/>
    <property type="match status" value="1"/>
</dbReference>
<evidence type="ECO:0000313" key="7">
    <source>
        <dbReference type="Proteomes" id="UP001500945"/>
    </source>
</evidence>
<dbReference type="InterPro" id="IPR011006">
    <property type="entry name" value="CheY-like_superfamily"/>
</dbReference>
<dbReference type="EMBL" id="BAABGM010000008">
    <property type="protein sequence ID" value="GAA4402720.1"/>
    <property type="molecule type" value="Genomic_DNA"/>
</dbReference>
<dbReference type="SUPFAM" id="SSF52172">
    <property type="entry name" value="CheY-like"/>
    <property type="match status" value="1"/>
</dbReference>
<protein>
    <submittedName>
        <fullName evidence="6">Response regulator transcription factor</fullName>
    </submittedName>
</protein>
<evidence type="ECO:0000256" key="3">
    <source>
        <dbReference type="PROSITE-ProRule" id="PRU00169"/>
    </source>
</evidence>
<dbReference type="RefSeq" id="WP_345203843.1">
    <property type="nucleotide sequence ID" value="NZ_BAABGM010000008.1"/>
</dbReference>
<dbReference type="PROSITE" id="PS00622">
    <property type="entry name" value="HTH_LUXR_1"/>
    <property type="match status" value="1"/>
</dbReference>
<keyword evidence="1 3" id="KW-0597">Phosphoprotein</keyword>
<dbReference type="InterPro" id="IPR001789">
    <property type="entry name" value="Sig_transdc_resp-reg_receiver"/>
</dbReference>
<dbReference type="PANTHER" id="PTHR43214">
    <property type="entry name" value="TWO-COMPONENT RESPONSE REGULATOR"/>
    <property type="match status" value="1"/>
</dbReference>
<feature type="domain" description="Response regulatory" evidence="5">
    <location>
        <begin position="3"/>
        <end position="119"/>
    </location>
</feature>
<dbReference type="PROSITE" id="PS50043">
    <property type="entry name" value="HTH_LUXR_2"/>
    <property type="match status" value="1"/>
</dbReference>
<dbReference type="SMART" id="SM00421">
    <property type="entry name" value="HTH_LUXR"/>
    <property type="match status" value="1"/>
</dbReference>
<comment type="caution">
    <text evidence="6">The sequence shown here is derived from an EMBL/GenBank/DDBJ whole genome shotgun (WGS) entry which is preliminary data.</text>
</comment>